<sequence length="98" mass="10699">MLKFTSGVSLVSLMTCLIDAAPRQSLTCTRPASTSCGARTGMTPPIRPLGTWPPTRSLVVDNTYAQSMVNGGLFHRPLARFSSLLVMSLCLRRHAWFS</sequence>
<evidence type="ECO:0008006" key="4">
    <source>
        <dbReference type="Google" id="ProtNLM"/>
    </source>
</evidence>
<dbReference type="Proteomes" id="UP000313359">
    <property type="component" value="Unassembled WGS sequence"/>
</dbReference>
<evidence type="ECO:0000313" key="3">
    <source>
        <dbReference type="Proteomes" id="UP000313359"/>
    </source>
</evidence>
<dbReference type="EMBL" id="ML122250">
    <property type="protein sequence ID" value="RPD67479.1"/>
    <property type="molecule type" value="Genomic_DNA"/>
</dbReference>
<gene>
    <name evidence="2" type="ORF">L227DRAFT_569600</name>
</gene>
<feature type="signal peptide" evidence="1">
    <location>
        <begin position="1"/>
        <end position="20"/>
    </location>
</feature>
<name>A0A5C2SXI0_9APHY</name>
<keyword evidence="1" id="KW-0732">Signal</keyword>
<organism evidence="2 3">
    <name type="scientific">Lentinus tigrinus ALCF2SS1-6</name>
    <dbReference type="NCBI Taxonomy" id="1328759"/>
    <lineage>
        <taxon>Eukaryota</taxon>
        <taxon>Fungi</taxon>
        <taxon>Dikarya</taxon>
        <taxon>Basidiomycota</taxon>
        <taxon>Agaricomycotina</taxon>
        <taxon>Agaricomycetes</taxon>
        <taxon>Polyporales</taxon>
        <taxon>Polyporaceae</taxon>
        <taxon>Lentinus</taxon>
    </lineage>
</organism>
<feature type="chain" id="PRO_5022795072" description="Secreted protein" evidence="1">
    <location>
        <begin position="21"/>
        <end position="98"/>
    </location>
</feature>
<proteinExistence type="predicted"/>
<keyword evidence="3" id="KW-1185">Reference proteome</keyword>
<evidence type="ECO:0000256" key="1">
    <source>
        <dbReference type="SAM" id="SignalP"/>
    </source>
</evidence>
<protein>
    <recommendedName>
        <fullName evidence="4">Secreted protein</fullName>
    </recommendedName>
</protein>
<accession>A0A5C2SXI0</accession>
<dbReference type="AlphaFoldDB" id="A0A5C2SXI0"/>
<evidence type="ECO:0000313" key="2">
    <source>
        <dbReference type="EMBL" id="RPD67479.1"/>
    </source>
</evidence>
<reference evidence="2" key="1">
    <citation type="journal article" date="2018" name="Genome Biol. Evol.">
        <title>Genomics and development of Lentinus tigrinus, a white-rot wood-decaying mushroom with dimorphic fruiting bodies.</title>
        <authorList>
            <person name="Wu B."/>
            <person name="Xu Z."/>
            <person name="Knudson A."/>
            <person name="Carlson A."/>
            <person name="Chen N."/>
            <person name="Kovaka S."/>
            <person name="LaButti K."/>
            <person name="Lipzen A."/>
            <person name="Pennachio C."/>
            <person name="Riley R."/>
            <person name="Schakwitz W."/>
            <person name="Umezawa K."/>
            <person name="Ohm R.A."/>
            <person name="Grigoriev I.V."/>
            <person name="Nagy L.G."/>
            <person name="Gibbons J."/>
            <person name="Hibbett D."/>
        </authorList>
    </citation>
    <scope>NUCLEOTIDE SEQUENCE [LARGE SCALE GENOMIC DNA]</scope>
    <source>
        <strain evidence="2">ALCF2SS1-6</strain>
    </source>
</reference>